<evidence type="ECO:0000256" key="1">
    <source>
        <dbReference type="SAM" id="MobiDB-lite"/>
    </source>
</evidence>
<proteinExistence type="predicted"/>
<dbReference type="AlphaFoldDB" id="A0A1I5ELQ4"/>
<name>A0A1I5ELQ4_9FIRM</name>
<reference evidence="2 3" key="1">
    <citation type="submission" date="2016-10" db="EMBL/GenBank/DDBJ databases">
        <authorList>
            <person name="de Groot N.N."/>
        </authorList>
    </citation>
    <scope>NUCLEOTIDE SEQUENCE [LARGE SCALE GENOMIC DNA]</scope>
    <source>
        <strain evidence="2 3">DSM 1283</strain>
    </source>
</reference>
<dbReference type="EMBL" id="FOWD01000010">
    <property type="protein sequence ID" value="SFO12447.1"/>
    <property type="molecule type" value="Genomic_DNA"/>
</dbReference>
<feature type="region of interest" description="Disordered" evidence="1">
    <location>
        <begin position="1"/>
        <end position="58"/>
    </location>
</feature>
<keyword evidence="3" id="KW-1185">Reference proteome</keyword>
<organism evidence="2 3">
    <name type="scientific">Anaerocolumna aminovalerica</name>
    <dbReference type="NCBI Taxonomy" id="1527"/>
    <lineage>
        <taxon>Bacteria</taxon>
        <taxon>Bacillati</taxon>
        <taxon>Bacillota</taxon>
        <taxon>Clostridia</taxon>
        <taxon>Lachnospirales</taxon>
        <taxon>Lachnospiraceae</taxon>
        <taxon>Anaerocolumna</taxon>
    </lineage>
</organism>
<gene>
    <name evidence="2" type="ORF">SAMN04489757_1107</name>
</gene>
<accession>A0A1I5ELQ4</accession>
<evidence type="ECO:0000313" key="3">
    <source>
        <dbReference type="Proteomes" id="UP000198806"/>
    </source>
</evidence>
<evidence type="ECO:0000313" key="2">
    <source>
        <dbReference type="EMBL" id="SFO12447.1"/>
    </source>
</evidence>
<sequence>MSEFNDTKGVPTKITETNDETPDSATKNGDVYSRELEQPNRSNATPDIPQEMPIREMK</sequence>
<protein>
    <submittedName>
        <fullName evidence="2">Uncharacterized protein</fullName>
    </submittedName>
</protein>
<dbReference type="Proteomes" id="UP000198806">
    <property type="component" value="Unassembled WGS sequence"/>
</dbReference>
<dbReference type="RefSeq" id="WP_170847925.1">
    <property type="nucleotide sequence ID" value="NZ_BAABFM010000061.1"/>
</dbReference>